<accession>A0A2S7SR28</accession>
<dbReference type="RefSeq" id="WP_105040812.1">
    <property type="nucleotide sequence ID" value="NZ_PPSL01000006.1"/>
</dbReference>
<evidence type="ECO:0000313" key="4">
    <source>
        <dbReference type="Proteomes" id="UP000239872"/>
    </source>
</evidence>
<dbReference type="Pfam" id="PF11827">
    <property type="entry name" value="DUF3347"/>
    <property type="match status" value="1"/>
</dbReference>
<proteinExistence type="predicted"/>
<feature type="domain" description="DUF3347" evidence="2">
    <location>
        <begin position="55"/>
        <end position="146"/>
    </location>
</feature>
<gene>
    <name evidence="3" type="ORF">CJD36_019125</name>
</gene>
<sequence>MKKIITVFSIIIIANTSCNTGNTEENAGDKQRVDTTAPPPSNHTATTAKASIKGITDGYLHLKNALATDNSKDAATAGKEILTAMYNIDTVVMDAAQRKTYMAISDDLKENAEHIGANSGKIEHQREHFGMLSTDLYDLIKTFGTDKPLFKDYCPMAFDKKGAIWISEVKEIKNPYFGSEMSKCGEIKEELK</sequence>
<protein>
    <recommendedName>
        <fullName evidence="2">DUF3347 domain-containing protein</fullName>
    </recommendedName>
</protein>
<dbReference type="InterPro" id="IPR021782">
    <property type="entry name" value="DUF3347"/>
</dbReference>
<name>A0A2S7SR28_9BACT</name>
<evidence type="ECO:0000259" key="2">
    <source>
        <dbReference type="Pfam" id="PF11827"/>
    </source>
</evidence>
<dbReference type="AlphaFoldDB" id="A0A2S7SR28"/>
<dbReference type="OrthoDB" id="5513217at2"/>
<organism evidence="3 4">
    <name type="scientific">Flavipsychrobacter stenotrophus</name>
    <dbReference type="NCBI Taxonomy" id="2077091"/>
    <lineage>
        <taxon>Bacteria</taxon>
        <taxon>Pseudomonadati</taxon>
        <taxon>Bacteroidota</taxon>
        <taxon>Chitinophagia</taxon>
        <taxon>Chitinophagales</taxon>
        <taxon>Chitinophagaceae</taxon>
        <taxon>Flavipsychrobacter</taxon>
    </lineage>
</organism>
<evidence type="ECO:0000313" key="3">
    <source>
        <dbReference type="EMBL" id="PQJ09362.1"/>
    </source>
</evidence>
<keyword evidence="4" id="KW-1185">Reference proteome</keyword>
<reference evidence="3 4" key="1">
    <citation type="submission" date="2018-01" db="EMBL/GenBank/DDBJ databases">
        <title>A novel member of the phylum Bacteroidetes isolated from glacier ice.</title>
        <authorList>
            <person name="Liu Q."/>
            <person name="Xin Y.-H."/>
        </authorList>
    </citation>
    <scope>NUCLEOTIDE SEQUENCE [LARGE SCALE GENOMIC DNA]</scope>
    <source>
        <strain evidence="3 4">RB1R16</strain>
    </source>
</reference>
<evidence type="ECO:0000256" key="1">
    <source>
        <dbReference type="SAM" id="MobiDB-lite"/>
    </source>
</evidence>
<dbReference type="Proteomes" id="UP000239872">
    <property type="component" value="Unassembled WGS sequence"/>
</dbReference>
<feature type="region of interest" description="Disordered" evidence="1">
    <location>
        <begin position="21"/>
        <end position="47"/>
    </location>
</feature>
<dbReference type="EMBL" id="PPSL01000006">
    <property type="protein sequence ID" value="PQJ09362.1"/>
    <property type="molecule type" value="Genomic_DNA"/>
</dbReference>
<comment type="caution">
    <text evidence="3">The sequence shown here is derived from an EMBL/GenBank/DDBJ whole genome shotgun (WGS) entry which is preliminary data.</text>
</comment>